<accession>A0A432ML12</accession>
<dbReference type="PANTHER" id="PTHR11101:SF80">
    <property type="entry name" value="PHOSPHATE TRANSPORTER"/>
    <property type="match status" value="1"/>
</dbReference>
<organism evidence="7 8">
    <name type="scientific">Tautonia sociabilis</name>
    <dbReference type="NCBI Taxonomy" id="2080755"/>
    <lineage>
        <taxon>Bacteria</taxon>
        <taxon>Pseudomonadati</taxon>
        <taxon>Planctomycetota</taxon>
        <taxon>Planctomycetia</taxon>
        <taxon>Isosphaerales</taxon>
        <taxon>Isosphaeraceae</taxon>
        <taxon>Tautonia</taxon>
    </lineage>
</organism>
<gene>
    <name evidence="7" type="ORF">TsocGM_09485</name>
</gene>
<dbReference type="OrthoDB" id="9779554at2"/>
<evidence type="ECO:0000313" key="8">
    <source>
        <dbReference type="Proteomes" id="UP000280296"/>
    </source>
</evidence>
<comment type="similarity">
    <text evidence="6">Belongs to the inorganic phosphate transporter (PiT) (TC 2.A.20) family.</text>
</comment>
<dbReference type="Pfam" id="PF01384">
    <property type="entry name" value="PHO4"/>
    <property type="match status" value="1"/>
</dbReference>
<keyword evidence="2 6" id="KW-0813">Transport</keyword>
<dbReference type="PANTHER" id="PTHR11101">
    <property type="entry name" value="PHOSPHATE TRANSPORTER"/>
    <property type="match status" value="1"/>
</dbReference>
<reference evidence="7 8" key="2">
    <citation type="submission" date="2019-01" db="EMBL/GenBank/DDBJ databases">
        <title>Tautonia sociabilis, a novel thermotolerant planctomycete of Isosphaeraceae family, isolated from a 4000 m deep subterranean habitat.</title>
        <authorList>
            <person name="Kovaleva O.L."/>
            <person name="Elcheninov A.G."/>
            <person name="Van Heerden E."/>
            <person name="Toshchakov S.V."/>
            <person name="Novikov A."/>
            <person name="Bonch-Osmolovskaya E.A."/>
            <person name="Kublanov I.V."/>
        </authorList>
    </citation>
    <scope>NUCLEOTIDE SEQUENCE [LARGE SCALE GENOMIC DNA]</scope>
    <source>
        <strain evidence="7 8">GM2012</strain>
    </source>
</reference>
<evidence type="ECO:0000256" key="6">
    <source>
        <dbReference type="RuleBase" id="RU363058"/>
    </source>
</evidence>
<dbReference type="InterPro" id="IPR001204">
    <property type="entry name" value="Phos_transporter"/>
</dbReference>
<keyword evidence="3 6" id="KW-0812">Transmembrane</keyword>
<dbReference type="RefSeq" id="WP_126725069.1">
    <property type="nucleotide sequence ID" value="NZ_RYZH01000015.1"/>
</dbReference>
<keyword evidence="5 6" id="KW-0472">Membrane</keyword>
<comment type="subcellular location">
    <subcellularLocation>
        <location evidence="1 6">Membrane</location>
        <topology evidence="1 6">Multi-pass membrane protein</topology>
    </subcellularLocation>
</comment>
<keyword evidence="6" id="KW-0592">Phosphate transport</keyword>
<sequence>MVTTILLISGLLLAFANGGNDNVKGVATLFGSGTTDYRRALYWATGTTLIGSFVAVLIAQTLLARFSGKGLVPDELAASPHFLAAVGMGAGLAVVLATRIGMPISTTHALVGALVGAGAAAAASVHWGTLGAAFFAPLLLSPVLALVATAAVYPVFRAIRVGLGVGKQSCFCVGLEPVEIVPLQSPAAALERSRHLTLTLGTTVTCHERYEGQVLGVNCRALLDALHYLSAGLVSFARGLNDTPKIAALMLAAPSIGTAPSIMACGVVIAAGGLTSGRRVAETMGRRITPMNAGQGFTANLMTGLLVIGASRFGLPVSTTHVSCGSLFGLGAVTGGARRAQVVKIVLAWVVTLPVAATLAWGSYQIVSFGG</sequence>
<dbReference type="GO" id="GO:0016020">
    <property type="term" value="C:membrane"/>
    <property type="evidence" value="ECO:0007669"/>
    <property type="project" value="UniProtKB-SubCell"/>
</dbReference>
<protein>
    <recommendedName>
        <fullName evidence="6">Phosphate transporter</fullName>
    </recommendedName>
</protein>
<keyword evidence="8" id="KW-1185">Reference proteome</keyword>
<evidence type="ECO:0000256" key="4">
    <source>
        <dbReference type="ARBA" id="ARBA00022989"/>
    </source>
</evidence>
<dbReference type="GO" id="GO:0035435">
    <property type="term" value="P:phosphate ion transmembrane transport"/>
    <property type="evidence" value="ECO:0007669"/>
    <property type="project" value="TreeGrafter"/>
</dbReference>
<comment type="caution">
    <text evidence="7">The sequence shown here is derived from an EMBL/GenBank/DDBJ whole genome shotgun (WGS) entry which is preliminary data.</text>
</comment>
<feature type="transmembrane region" description="Helical" evidence="6">
    <location>
        <begin position="345"/>
        <end position="364"/>
    </location>
</feature>
<evidence type="ECO:0000256" key="3">
    <source>
        <dbReference type="ARBA" id="ARBA00022692"/>
    </source>
</evidence>
<name>A0A432ML12_9BACT</name>
<dbReference type="EMBL" id="RYZH01000015">
    <property type="protein sequence ID" value="RUL87949.1"/>
    <property type="molecule type" value="Genomic_DNA"/>
</dbReference>
<evidence type="ECO:0000256" key="1">
    <source>
        <dbReference type="ARBA" id="ARBA00004141"/>
    </source>
</evidence>
<feature type="transmembrane region" description="Helical" evidence="6">
    <location>
        <begin position="246"/>
        <end position="275"/>
    </location>
</feature>
<evidence type="ECO:0000256" key="5">
    <source>
        <dbReference type="ARBA" id="ARBA00023136"/>
    </source>
</evidence>
<dbReference type="Proteomes" id="UP000280296">
    <property type="component" value="Unassembled WGS sequence"/>
</dbReference>
<evidence type="ECO:0000313" key="7">
    <source>
        <dbReference type="EMBL" id="RUL87949.1"/>
    </source>
</evidence>
<feature type="transmembrane region" description="Helical" evidence="6">
    <location>
        <begin position="109"/>
        <end position="127"/>
    </location>
</feature>
<feature type="transmembrane region" description="Helical" evidence="6">
    <location>
        <begin position="40"/>
        <end position="64"/>
    </location>
</feature>
<reference evidence="7 8" key="1">
    <citation type="submission" date="2018-12" db="EMBL/GenBank/DDBJ databases">
        <authorList>
            <person name="Toschakov S.V."/>
        </authorList>
    </citation>
    <scope>NUCLEOTIDE SEQUENCE [LARGE SCALE GENOMIC DNA]</scope>
    <source>
        <strain evidence="7 8">GM2012</strain>
    </source>
</reference>
<feature type="transmembrane region" description="Helical" evidence="6">
    <location>
        <begin position="296"/>
        <end position="314"/>
    </location>
</feature>
<dbReference type="AlphaFoldDB" id="A0A432ML12"/>
<feature type="transmembrane region" description="Helical" evidence="6">
    <location>
        <begin position="134"/>
        <end position="156"/>
    </location>
</feature>
<evidence type="ECO:0000256" key="2">
    <source>
        <dbReference type="ARBA" id="ARBA00022448"/>
    </source>
</evidence>
<keyword evidence="4 6" id="KW-1133">Transmembrane helix</keyword>
<proteinExistence type="inferred from homology"/>
<dbReference type="GO" id="GO:0005315">
    <property type="term" value="F:phosphate transmembrane transporter activity"/>
    <property type="evidence" value="ECO:0007669"/>
    <property type="project" value="InterPro"/>
</dbReference>
<feature type="transmembrane region" description="Helical" evidence="6">
    <location>
        <begin position="76"/>
        <end position="97"/>
    </location>
</feature>